<dbReference type="Proteomes" id="UP000008144">
    <property type="component" value="Chromosome 6"/>
</dbReference>
<organism evidence="1 2">
    <name type="scientific">Ciona intestinalis</name>
    <name type="common">Transparent sea squirt</name>
    <name type="synonym">Ascidia intestinalis</name>
    <dbReference type="NCBI Taxonomy" id="7719"/>
    <lineage>
        <taxon>Eukaryota</taxon>
        <taxon>Metazoa</taxon>
        <taxon>Chordata</taxon>
        <taxon>Tunicata</taxon>
        <taxon>Ascidiacea</taxon>
        <taxon>Phlebobranchia</taxon>
        <taxon>Cionidae</taxon>
        <taxon>Ciona</taxon>
    </lineage>
</organism>
<dbReference type="AlphaFoldDB" id="H2Y352"/>
<name>H2Y352_CIOIN</name>
<reference evidence="1" key="3">
    <citation type="submission" date="2025-08" db="UniProtKB">
        <authorList>
            <consortium name="Ensembl"/>
        </authorList>
    </citation>
    <scope>IDENTIFICATION</scope>
</reference>
<reference evidence="2" key="1">
    <citation type="journal article" date="2002" name="Science">
        <title>The draft genome of Ciona intestinalis: insights into chordate and vertebrate origins.</title>
        <authorList>
            <person name="Dehal P."/>
            <person name="Satou Y."/>
            <person name="Campbell R.K."/>
            <person name="Chapman J."/>
            <person name="Degnan B."/>
            <person name="De Tomaso A."/>
            <person name="Davidson B."/>
            <person name="Di Gregorio A."/>
            <person name="Gelpke M."/>
            <person name="Goodstein D.M."/>
            <person name="Harafuji N."/>
            <person name="Hastings K.E."/>
            <person name="Ho I."/>
            <person name="Hotta K."/>
            <person name="Huang W."/>
            <person name="Kawashima T."/>
            <person name="Lemaire P."/>
            <person name="Martinez D."/>
            <person name="Meinertzhagen I.A."/>
            <person name="Necula S."/>
            <person name="Nonaka M."/>
            <person name="Putnam N."/>
            <person name="Rash S."/>
            <person name="Saiga H."/>
            <person name="Satake M."/>
            <person name="Terry A."/>
            <person name="Yamada L."/>
            <person name="Wang H.G."/>
            <person name="Awazu S."/>
            <person name="Azumi K."/>
            <person name="Boore J."/>
            <person name="Branno M."/>
            <person name="Chin-Bow S."/>
            <person name="DeSantis R."/>
            <person name="Doyle S."/>
            <person name="Francino P."/>
            <person name="Keys D.N."/>
            <person name="Haga S."/>
            <person name="Hayashi H."/>
            <person name="Hino K."/>
            <person name="Imai K.S."/>
            <person name="Inaba K."/>
            <person name="Kano S."/>
            <person name="Kobayashi K."/>
            <person name="Kobayashi M."/>
            <person name="Lee B.I."/>
            <person name="Makabe K.W."/>
            <person name="Manohar C."/>
            <person name="Matassi G."/>
            <person name="Medina M."/>
            <person name="Mochizuki Y."/>
            <person name="Mount S."/>
            <person name="Morishita T."/>
            <person name="Miura S."/>
            <person name="Nakayama A."/>
            <person name="Nishizaka S."/>
            <person name="Nomoto H."/>
            <person name="Ohta F."/>
            <person name="Oishi K."/>
            <person name="Rigoutsos I."/>
            <person name="Sano M."/>
            <person name="Sasaki A."/>
            <person name="Sasakura Y."/>
            <person name="Shoguchi E."/>
            <person name="Shin-i T."/>
            <person name="Spagnuolo A."/>
            <person name="Stainier D."/>
            <person name="Suzuki M.M."/>
            <person name="Tassy O."/>
            <person name="Takatori N."/>
            <person name="Tokuoka M."/>
            <person name="Yagi K."/>
            <person name="Yoshizaki F."/>
            <person name="Wada S."/>
            <person name="Zhang C."/>
            <person name="Hyatt P.D."/>
            <person name="Larimer F."/>
            <person name="Detter C."/>
            <person name="Doggett N."/>
            <person name="Glavina T."/>
            <person name="Hawkins T."/>
            <person name="Richardson P."/>
            <person name="Lucas S."/>
            <person name="Kohara Y."/>
            <person name="Levine M."/>
            <person name="Satoh N."/>
            <person name="Rokhsar D.S."/>
        </authorList>
    </citation>
    <scope>NUCLEOTIDE SEQUENCE [LARGE SCALE GENOMIC DNA]</scope>
</reference>
<reference evidence="1" key="2">
    <citation type="journal article" date="2008" name="Genome Biol.">
        <title>Improved genome assembly and evidence-based global gene model set for the chordate Ciona intestinalis: new insight into intron and operon populations.</title>
        <authorList>
            <person name="Satou Y."/>
            <person name="Mineta K."/>
            <person name="Ogasawara M."/>
            <person name="Sasakura Y."/>
            <person name="Shoguchi E."/>
            <person name="Ueno K."/>
            <person name="Yamada L."/>
            <person name="Matsumoto J."/>
            <person name="Wasserscheid J."/>
            <person name="Dewar K."/>
            <person name="Wiley G.B."/>
            <person name="Macmil S.L."/>
            <person name="Roe B.A."/>
            <person name="Zeller R.W."/>
            <person name="Hastings K.E."/>
            <person name="Lemaire P."/>
            <person name="Lindquist E."/>
            <person name="Endo T."/>
            <person name="Hotta K."/>
            <person name="Inaba K."/>
        </authorList>
    </citation>
    <scope>NUCLEOTIDE SEQUENCE [LARGE SCALE GENOMIC DNA]</scope>
    <source>
        <strain evidence="1">wild type</strain>
    </source>
</reference>
<dbReference type="InParanoid" id="H2Y352"/>
<evidence type="ECO:0000313" key="1">
    <source>
        <dbReference type="Ensembl" id="ENSCINP00000036337.1"/>
    </source>
</evidence>
<accession>H2Y352</accession>
<dbReference type="EMBL" id="EAAA01002242">
    <property type="status" value="NOT_ANNOTATED_CDS"/>
    <property type="molecule type" value="Genomic_DNA"/>
</dbReference>
<keyword evidence="2" id="KW-1185">Reference proteome</keyword>
<dbReference type="Ensembl" id="ENSCINT00000034493.1">
    <property type="protein sequence ID" value="ENSCINP00000036337.1"/>
    <property type="gene ID" value="ENSCING00000025108.1"/>
</dbReference>
<reference evidence="1" key="4">
    <citation type="submission" date="2025-09" db="UniProtKB">
        <authorList>
            <consortium name="Ensembl"/>
        </authorList>
    </citation>
    <scope>IDENTIFICATION</scope>
</reference>
<evidence type="ECO:0000313" key="2">
    <source>
        <dbReference type="Proteomes" id="UP000008144"/>
    </source>
</evidence>
<proteinExistence type="predicted"/>
<dbReference type="HOGENOM" id="CLU_3376913_0_0_1"/>
<sequence length="34" mass="4082">MLYTSIFFSFHHISKAIPTRNLDIFLNWKNLGQK</sequence>
<protein>
    <submittedName>
        <fullName evidence="1">Uncharacterized protein</fullName>
    </submittedName>
</protein>